<dbReference type="InterPro" id="IPR036638">
    <property type="entry name" value="HLH_DNA-bd_sf"/>
</dbReference>
<dbReference type="GO" id="GO:0046983">
    <property type="term" value="F:protein dimerization activity"/>
    <property type="evidence" value="ECO:0007669"/>
    <property type="project" value="InterPro"/>
</dbReference>
<dbReference type="OrthoDB" id="5778525at2759"/>
<dbReference type="AlphaFoldDB" id="A0A061B272"/>
<dbReference type="PROSITE" id="PS50888">
    <property type="entry name" value="BHLH"/>
    <property type="match status" value="1"/>
</dbReference>
<keyword evidence="4" id="KW-0804">Transcription</keyword>
<feature type="compositionally biased region" description="Low complexity" evidence="6">
    <location>
        <begin position="95"/>
        <end position="113"/>
    </location>
</feature>
<sequence>MAFNGASDGEDGPHSPPFRNWASLMSSGAAGGGRVDGALLTEPGSYEDFHYSLPFDMGSFGQSPPSASAFFGGRPFSPFGSTSAGAHSPNPPSGAPFSSFSPPFASGSYASPPTIHGQLSPHSSHQHPPTMPPPDPAPLFDSTETALFSSFLNTLDVDPNFLFNPVLPPGMPSPPSTSMLQTGERREEDRREREILGREVGGLDIGSSSAVAGLVSPTGRTADRVPPELPDELDEPGGGADEDDEDAGENDPDFEPGPSRGTRRKSRGGPAAGTGREKKPRTGRSEVKEELDEGEDVEMAAVDDGDYVDGAGFTASGRPRRNARAPRRLSSSTATSATARPRPSLSRPPQPPAPPSTLDDDPAEDADDAFDSASATATTSSSTPKVPLTESQKRNNHILSEQKRRNAIRSGFKDLVDLLVAGEQASGIVLGGAEEDDGTGKKKKGKGTGRGRGRKGEVGANASKSVVLTKASDYILWLERGNRALEQEVRRVQALLQHVTVQE</sequence>
<reference evidence="8" key="1">
    <citation type="journal article" date="2014" name="Genome Announc.">
        <title>Draft genome sequence of Rhodosporidium toruloides CECT1137, an oleaginous yeast of biotechnological interest.</title>
        <authorList>
            <person name="Morin N."/>
            <person name="Calcas X."/>
            <person name="Devillers H."/>
            <person name="Durrens P."/>
            <person name="Sherman D.J."/>
            <person name="Nicaud J.-M."/>
            <person name="Neuveglise C."/>
        </authorList>
    </citation>
    <scope>NUCLEOTIDE SEQUENCE</scope>
    <source>
        <strain evidence="8">CECT1137</strain>
    </source>
</reference>
<keyword evidence="3" id="KW-0238">DNA-binding</keyword>
<evidence type="ECO:0000256" key="5">
    <source>
        <dbReference type="ARBA" id="ARBA00023242"/>
    </source>
</evidence>
<feature type="compositionally biased region" description="Pro residues" evidence="6">
    <location>
        <begin position="166"/>
        <end position="175"/>
    </location>
</feature>
<proteinExistence type="predicted"/>
<dbReference type="InterPro" id="IPR052207">
    <property type="entry name" value="Max-like/E-box_TFs"/>
</dbReference>
<feature type="compositionally biased region" description="Low complexity" evidence="6">
    <location>
        <begin position="371"/>
        <end position="383"/>
    </location>
</feature>
<feature type="compositionally biased region" description="Basic residues" evidence="6">
    <location>
        <begin position="441"/>
        <end position="453"/>
    </location>
</feature>
<feature type="region of interest" description="Disordered" evidence="6">
    <location>
        <begin position="81"/>
        <end position="141"/>
    </location>
</feature>
<evidence type="ECO:0000256" key="1">
    <source>
        <dbReference type="ARBA" id="ARBA00004123"/>
    </source>
</evidence>
<feature type="compositionally biased region" description="Basic residues" evidence="6">
    <location>
        <begin position="318"/>
        <end position="327"/>
    </location>
</feature>
<feature type="compositionally biased region" description="Acidic residues" evidence="6">
    <location>
        <begin position="358"/>
        <end position="370"/>
    </location>
</feature>
<evidence type="ECO:0000313" key="8">
    <source>
        <dbReference type="EMBL" id="CDR43534.1"/>
    </source>
</evidence>
<feature type="domain" description="BHLH" evidence="7">
    <location>
        <begin position="392"/>
        <end position="478"/>
    </location>
</feature>
<feature type="compositionally biased region" description="Acidic residues" evidence="6">
    <location>
        <begin position="229"/>
        <end position="254"/>
    </location>
</feature>
<dbReference type="Pfam" id="PF00010">
    <property type="entry name" value="HLH"/>
    <property type="match status" value="1"/>
</dbReference>
<dbReference type="GO" id="GO:0005634">
    <property type="term" value="C:nucleus"/>
    <property type="evidence" value="ECO:0007669"/>
    <property type="project" value="UniProtKB-SubCell"/>
</dbReference>
<evidence type="ECO:0000256" key="4">
    <source>
        <dbReference type="ARBA" id="ARBA00023163"/>
    </source>
</evidence>
<feature type="region of interest" description="Disordered" evidence="6">
    <location>
        <begin position="1"/>
        <end position="27"/>
    </location>
</feature>
<evidence type="ECO:0000259" key="7">
    <source>
        <dbReference type="PROSITE" id="PS50888"/>
    </source>
</evidence>
<comment type="subcellular location">
    <subcellularLocation>
        <location evidence="1">Nucleus</location>
    </subcellularLocation>
</comment>
<feature type="region of interest" description="Disordered" evidence="6">
    <location>
        <begin position="166"/>
        <end position="406"/>
    </location>
</feature>
<feature type="region of interest" description="Disordered" evidence="6">
    <location>
        <begin position="427"/>
        <end position="462"/>
    </location>
</feature>
<evidence type="ECO:0000256" key="2">
    <source>
        <dbReference type="ARBA" id="ARBA00023015"/>
    </source>
</evidence>
<dbReference type="SUPFAM" id="SSF47459">
    <property type="entry name" value="HLH, helix-loop-helix DNA-binding domain"/>
    <property type="match status" value="1"/>
</dbReference>
<evidence type="ECO:0000256" key="3">
    <source>
        <dbReference type="ARBA" id="ARBA00023125"/>
    </source>
</evidence>
<dbReference type="GO" id="GO:0000981">
    <property type="term" value="F:DNA-binding transcription factor activity, RNA polymerase II-specific"/>
    <property type="evidence" value="ECO:0007669"/>
    <property type="project" value="TreeGrafter"/>
</dbReference>
<feature type="compositionally biased region" description="Pro residues" evidence="6">
    <location>
        <begin position="346"/>
        <end position="355"/>
    </location>
</feature>
<feature type="compositionally biased region" description="Basic and acidic residues" evidence="6">
    <location>
        <begin position="183"/>
        <end position="197"/>
    </location>
</feature>
<dbReference type="SMART" id="SM00353">
    <property type="entry name" value="HLH"/>
    <property type="match status" value="1"/>
</dbReference>
<dbReference type="PANTHER" id="PTHR15741">
    <property type="entry name" value="BASIC HELIX-LOOP-HELIX ZIP TRANSCRIPTION FACTOR"/>
    <property type="match status" value="1"/>
</dbReference>
<dbReference type="InterPro" id="IPR011598">
    <property type="entry name" value="bHLH_dom"/>
</dbReference>
<dbReference type="Gene3D" id="4.10.280.10">
    <property type="entry name" value="Helix-loop-helix DNA-binding domain"/>
    <property type="match status" value="1"/>
</dbReference>
<accession>A0A061B272</accession>
<keyword evidence="5" id="KW-0539">Nucleus</keyword>
<protein>
    <submittedName>
        <fullName evidence="8">RHTO0S08e02762g1_1</fullName>
    </submittedName>
</protein>
<feature type="compositionally biased region" description="Low complexity" evidence="6">
    <location>
        <begin position="328"/>
        <end position="345"/>
    </location>
</feature>
<organism evidence="8">
    <name type="scientific">Rhodotorula toruloides</name>
    <name type="common">Yeast</name>
    <name type="synonym">Rhodosporidium toruloides</name>
    <dbReference type="NCBI Taxonomy" id="5286"/>
    <lineage>
        <taxon>Eukaryota</taxon>
        <taxon>Fungi</taxon>
        <taxon>Dikarya</taxon>
        <taxon>Basidiomycota</taxon>
        <taxon>Pucciniomycotina</taxon>
        <taxon>Microbotryomycetes</taxon>
        <taxon>Sporidiobolales</taxon>
        <taxon>Sporidiobolaceae</taxon>
        <taxon>Rhodotorula</taxon>
    </lineage>
</organism>
<gene>
    <name evidence="8" type="ORF">RHTO0S_08e02762g</name>
</gene>
<dbReference type="PANTHER" id="PTHR15741:SF27">
    <property type="entry name" value="TRANSCRIPTION FACTOR AP-4"/>
    <property type="match status" value="1"/>
</dbReference>
<name>A0A061B272_RHOTO</name>
<dbReference type="EMBL" id="LK052943">
    <property type="protein sequence ID" value="CDR43534.1"/>
    <property type="molecule type" value="Genomic_DNA"/>
</dbReference>
<evidence type="ECO:0000256" key="6">
    <source>
        <dbReference type="SAM" id="MobiDB-lite"/>
    </source>
</evidence>
<feature type="compositionally biased region" description="Acidic residues" evidence="6">
    <location>
        <begin position="289"/>
        <end position="307"/>
    </location>
</feature>
<keyword evidence="2" id="KW-0805">Transcription regulation</keyword>
<dbReference type="GO" id="GO:0000978">
    <property type="term" value="F:RNA polymerase II cis-regulatory region sequence-specific DNA binding"/>
    <property type="evidence" value="ECO:0007669"/>
    <property type="project" value="TreeGrafter"/>
</dbReference>